<dbReference type="HOGENOM" id="CLU_006586_15_3_1"/>
<evidence type="ECO:0000259" key="3">
    <source>
        <dbReference type="Pfam" id="PF00135"/>
    </source>
</evidence>
<dbReference type="InterPro" id="IPR050654">
    <property type="entry name" value="AChE-related_enzymes"/>
</dbReference>
<dbReference type="Gene3D" id="3.40.50.1820">
    <property type="entry name" value="alpha/beta hydrolase"/>
    <property type="match status" value="1"/>
</dbReference>
<dbReference type="InterPro" id="IPR029058">
    <property type="entry name" value="AB_hydrolase_fold"/>
</dbReference>
<feature type="domain" description="Carboxylesterase type B" evidence="3">
    <location>
        <begin position="13"/>
        <end position="355"/>
    </location>
</feature>
<dbReference type="AlphaFoldDB" id="A0A0C9TDF4"/>
<evidence type="ECO:0000256" key="2">
    <source>
        <dbReference type="ARBA" id="ARBA00022801"/>
    </source>
</evidence>
<dbReference type="EMBL" id="KN837341">
    <property type="protein sequence ID" value="KIJ27258.1"/>
    <property type="molecule type" value="Genomic_DNA"/>
</dbReference>
<dbReference type="SUPFAM" id="SSF53474">
    <property type="entry name" value="alpha/beta-Hydrolases"/>
    <property type="match status" value="1"/>
</dbReference>
<sequence>MIEDLSLNILYSGGGFDSGSPSDPKIDGSFLASKGIVFASYGYRLSLWGYPHALEIAEAGETQNFGLLDTRAVVEWVRDNIEAFGGDPNKITLGGESVGAEMTNQYMSAFSKDPIIRAAVMQSADTNQPMWGLNNQITAIANNFSCPTGQGELDCLRKVSAVDLQTVLLATGNQFQPVTDNITIFKDYVKQTRQKTVASIPLLIGTNKDEGTLIVQGEPTATDERAYITSNNLNLPWASPTDLLKIYPVPSAEFPAALNATAGMWRDAHMLCLASNLGRERTNVLKQPVWRYRFDLLANNLNSQGTSIGVFHGEDIRFVMGTTSLIVQSAPFIPVTPFEQAVSDLMVTAWTNFVKGRFKLFKNFFHICSTTSLLQLF</sequence>
<evidence type="ECO:0000256" key="1">
    <source>
        <dbReference type="ARBA" id="ARBA00005964"/>
    </source>
</evidence>
<proteinExistence type="inferred from homology"/>
<organism evidence="4 5">
    <name type="scientific">Sphaerobolus stellatus (strain SS14)</name>
    <dbReference type="NCBI Taxonomy" id="990650"/>
    <lineage>
        <taxon>Eukaryota</taxon>
        <taxon>Fungi</taxon>
        <taxon>Dikarya</taxon>
        <taxon>Basidiomycota</taxon>
        <taxon>Agaricomycotina</taxon>
        <taxon>Agaricomycetes</taxon>
        <taxon>Phallomycetidae</taxon>
        <taxon>Geastrales</taxon>
        <taxon>Sphaerobolaceae</taxon>
        <taxon>Sphaerobolus</taxon>
    </lineage>
</organism>
<dbReference type="GO" id="GO:0052689">
    <property type="term" value="F:carboxylic ester hydrolase activity"/>
    <property type="evidence" value="ECO:0007669"/>
    <property type="project" value="TreeGrafter"/>
</dbReference>
<dbReference type="InterPro" id="IPR002018">
    <property type="entry name" value="CarbesteraseB"/>
</dbReference>
<gene>
    <name evidence="4" type="ORF">M422DRAFT_55139</name>
</gene>
<evidence type="ECO:0000313" key="4">
    <source>
        <dbReference type="EMBL" id="KIJ27258.1"/>
    </source>
</evidence>
<keyword evidence="5" id="KW-1185">Reference proteome</keyword>
<dbReference type="Proteomes" id="UP000054279">
    <property type="component" value="Unassembled WGS sequence"/>
</dbReference>
<keyword evidence="2" id="KW-0378">Hydrolase</keyword>
<dbReference type="PANTHER" id="PTHR43918:SF4">
    <property type="entry name" value="CARBOXYLIC ESTER HYDROLASE"/>
    <property type="match status" value="1"/>
</dbReference>
<reference evidence="4 5" key="1">
    <citation type="submission" date="2014-06" db="EMBL/GenBank/DDBJ databases">
        <title>Evolutionary Origins and Diversification of the Mycorrhizal Mutualists.</title>
        <authorList>
            <consortium name="DOE Joint Genome Institute"/>
            <consortium name="Mycorrhizal Genomics Consortium"/>
            <person name="Kohler A."/>
            <person name="Kuo A."/>
            <person name="Nagy L.G."/>
            <person name="Floudas D."/>
            <person name="Copeland A."/>
            <person name="Barry K.W."/>
            <person name="Cichocki N."/>
            <person name="Veneault-Fourrey C."/>
            <person name="LaButti K."/>
            <person name="Lindquist E.A."/>
            <person name="Lipzen A."/>
            <person name="Lundell T."/>
            <person name="Morin E."/>
            <person name="Murat C."/>
            <person name="Riley R."/>
            <person name="Ohm R."/>
            <person name="Sun H."/>
            <person name="Tunlid A."/>
            <person name="Henrissat B."/>
            <person name="Grigoriev I.V."/>
            <person name="Hibbett D.S."/>
            <person name="Martin F."/>
        </authorList>
    </citation>
    <scope>NUCLEOTIDE SEQUENCE [LARGE SCALE GENOMIC DNA]</scope>
    <source>
        <strain evidence="4 5">SS14</strain>
    </source>
</reference>
<evidence type="ECO:0000313" key="5">
    <source>
        <dbReference type="Proteomes" id="UP000054279"/>
    </source>
</evidence>
<dbReference type="OrthoDB" id="408631at2759"/>
<name>A0A0C9TDF4_SPHS4</name>
<dbReference type="PANTHER" id="PTHR43918">
    <property type="entry name" value="ACETYLCHOLINESTERASE"/>
    <property type="match status" value="1"/>
</dbReference>
<comment type="similarity">
    <text evidence="1">Belongs to the type-B carboxylesterase/lipase family.</text>
</comment>
<dbReference type="Pfam" id="PF00135">
    <property type="entry name" value="COesterase"/>
    <property type="match status" value="1"/>
</dbReference>
<accession>A0A0C9TDF4</accession>
<protein>
    <recommendedName>
        <fullName evidence="3">Carboxylesterase type B domain-containing protein</fullName>
    </recommendedName>
</protein>